<dbReference type="OrthoDB" id="7777568at2"/>
<dbReference type="Proteomes" id="UP000198851">
    <property type="component" value="Unassembled WGS sequence"/>
</dbReference>
<gene>
    <name evidence="2" type="ORF">SAMN04488036_103337</name>
</gene>
<keyword evidence="2" id="KW-0346">Stress response</keyword>
<proteinExistence type="predicted"/>
<name>A0A1I4DP22_9RHOB</name>
<accession>A0A1I4DP22</accession>
<reference evidence="3" key="1">
    <citation type="submission" date="2016-10" db="EMBL/GenBank/DDBJ databases">
        <authorList>
            <person name="Varghese N."/>
            <person name="Submissions S."/>
        </authorList>
    </citation>
    <scope>NUCLEOTIDE SEQUENCE [LARGE SCALE GENOMIC DNA]</scope>
    <source>
        <strain evidence="3">DSM 28453</strain>
    </source>
</reference>
<keyword evidence="3" id="KW-1185">Reference proteome</keyword>
<dbReference type="InterPro" id="IPR005184">
    <property type="entry name" value="DUF306_Meta_HslJ"/>
</dbReference>
<evidence type="ECO:0000313" key="2">
    <source>
        <dbReference type="EMBL" id="SFK95334.1"/>
    </source>
</evidence>
<sequence length="134" mass="14599">MKRLFPLFGLVALTACDPSETLTKYGGGDYAWRLVEVDGKPVNFPNEISFGAHGSVNGKGPCSEFSASQWAPYPWFEFKDVSGLRQETCAMTAQEDTYFADLAEMQIVEISGPNMVLSNEAGREMVFVGITDGG</sequence>
<dbReference type="Gene3D" id="2.40.128.270">
    <property type="match status" value="1"/>
</dbReference>
<dbReference type="RefSeq" id="WP_093323334.1">
    <property type="nucleotide sequence ID" value="NZ_FOSZ01000003.1"/>
</dbReference>
<protein>
    <submittedName>
        <fullName evidence="2">Heat shock protein HslJ</fullName>
    </submittedName>
</protein>
<dbReference type="InterPro" id="IPR038670">
    <property type="entry name" value="HslJ-like_sf"/>
</dbReference>
<dbReference type="PROSITE" id="PS51257">
    <property type="entry name" value="PROKAR_LIPOPROTEIN"/>
    <property type="match status" value="1"/>
</dbReference>
<evidence type="ECO:0000313" key="3">
    <source>
        <dbReference type="Proteomes" id="UP000198851"/>
    </source>
</evidence>
<organism evidence="2 3">
    <name type="scientific">Shimia haliotis</name>
    <dbReference type="NCBI Taxonomy" id="1280847"/>
    <lineage>
        <taxon>Bacteria</taxon>
        <taxon>Pseudomonadati</taxon>
        <taxon>Pseudomonadota</taxon>
        <taxon>Alphaproteobacteria</taxon>
        <taxon>Rhodobacterales</taxon>
        <taxon>Roseobacteraceae</taxon>
    </lineage>
</organism>
<dbReference type="Pfam" id="PF03724">
    <property type="entry name" value="META"/>
    <property type="match status" value="1"/>
</dbReference>
<dbReference type="STRING" id="1280847.SAMN04488036_103337"/>
<feature type="domain" description="DUF306" evidence="1">
    <location>
        <begin position="31"/>
        <end position="126"/>
    </location>
</feature>
<dbReference type="AlphaFoldDB" id="A0A1I4DP22"/>
<evidence type="ECO:0000259" key="1">
    <source>
        <dbReference type="Pfam" id="PF03724"/>
    </source>
</evidence>
<dbReference type="EMBL" id="FOSZ01000003">
    <property type="protein sequence ID" value="SFK95334.1"/>
    <property type="molecule type" value="Genomic_DNA"/>
</dbReference>